<evidence type="ECO:0000256" key="5">
    <source>
        <dbReference type="ARBA" id="ARBA00022840"/>
    </source>
</evidence>
<comment type="similarity">
    <text evidence="2">Belongs to the nucleoporin interacting component (NIC) family.</text>
</comment>
<dbReference type="GO" id="GO:0005524">
    <property type="term" value="F:ATP binding"/>
    <property type="evidence" value="ECO:0007669"/>
    <property type="project" value="UniProtKB-KW"/>
</dbReference>
<accession>A0A814C099</accession>
<dbReference type="InterPro" id="IPR004524">
    <property type="entry name" value="Asp-tRNA-ligase_1"/>
</dbReference>
<dbReference type="GO" id="GO:0017056">
    <property type="term" value="F:structural constituent of nuclear pore"/>
    <property type="evidence" value="ECO:0007669"/>
    <property type="project" value="InterPro"/>
</dbReference>
<gene>
    <name evidence="10" type="ORF">GPM918_LOCUS10314</name>
    <name evidence="11" type="ORF">SRO942_LOCUS10315</name>
</gene>
<dbReference type="PRINTS" id="PR01042">
    <property type="entry name" value="TRNASYNTHASP"/>
</dbReference>
<evidence type="ECO:0000313" key="11">
    <source>
        <dbReference type="EMBL" id="CAF3711108.1"/>
    </source>
</evidence>
<dbReference type="SUPFAM" id="SSF50249">
    <property type="entry name" value="Nucleic acid-binding proteins"/>
    <property type="match status" value="1"/>
</dbReference>
<evidence type="ECO:0000256" key="4">
    <source>
        <dbReference type="ARBA" id="ARBA00022741"/>
    </source>
</evidence>
<dbReference type="CDD" id="cd04317">
    <property type="entry name" value="EcAspRS_like_N"/>
    <property type="match status" value="1"/>
</dbReference>
<dbReference type="InterPro" id="IPR002312">
    <property type="entry name" value="Asp/Asn-tRNA-synth_IIb"/>
</dbReference>
<evidence type="ECO:0000256" key="6">
    <source>
        <dbReference type="ARBA" id="ARBA00022917"/>
    </source>
</evidence>
<dbReference type="HAMAP" id="MF_00044">
    <property type="entry name" value="Asp_tRNA_synth_type1"/>
    <property type="match status" value="1"/>
</dbReference>
<keyword evidence="4" id="KW-0547">Nucleotide-binding</keyword>
<evidence type="ECO:0000256" key="3">
    <source>
        <dbReference type="ARBA" id="ARBA00022598"/>
    </source>
</evidence>
<dbReference type="InterPro" id="IPR004364">
    <property type="entry name" value="Aa-tRNA-synt_II"/>
</dbReference>
<keyword evidence="6" id="KW-0648">Protein biosynthesis</keyword>
<dbReference type="InterPro" id="IPR047089">
    <property type="entry name" value="Asp-tRNA-ligase_1_N"/>
</dbReference>
<dbReference type="GO" id="GO:0006422">
    <property type="term" value="P:aspartyl-tRNA aminoacylation"/>
    <property type="evidence" value="ECO:0007669"/>
    <property type="project" value="TreeGrafter"/>
</dbReference>
<comment type="subcellular location">
    <subcellularLocation>
        <location evidence="1">Nucleus envelope</location>
    </subcellularLocation>
</comment>
<dbReference type="Pfam" id="PF04097">
    <property type="entry name" value="Nic96"/>
    <property type="match status" value="1"/>
</dbReference>
<dbReference type="SUPFAM" id="SSF55681">
    <property type="entry name" value="Class II aaRS and biotin synthetases"/>
    <property type="match status" value="1"/>
</dbReference>
<dbReference type="EMBL" id="CAJNOQ010002018">
    <property type="protein sequence ID" value="CAF0933515.1"/>
    <property type="molecule type" value="Genomic_DNA"/>
</dbReference>
<dbReference type="InterPro" id="IPR012340">
    <property type="entry name" value="NA-bd_OB-fold"/>
</dbReference>
<evidence type="ECO:0000313" key="12">
    <source>
        <dbReference type="Proteomes" id="UP000663829"/>
    </source>
</evidence>
<dbReference type="Proteomes" id="UP000681722">
    <property type="component" value="Unassembled WGS sequence"/>
</dbReference>
<evidence type="ECO:0000313" key="10">
    <source>
        <dbReference type="EMBL" id="CAF0933515.1"/>
    </source>
</evidence>
<sequence length="1450" mass="169228">MFLFKLIRSNSYLLNLYRLSSSSSSAANSYCSRSHILSELTPSHVNQTVSLYGWLQYKRLNFIGVIRDYSGSLQFIIPSSLSKCRSLLKQTSLESCIHLNGVIRLRPENQINPQMKSGQLELHLDDFTVINPSLPQLPIDLSQYHHSDEYVRLKYRYLDFRQQIMQHRIRYRSEFVSKIRTYLLKHHFVDIETPTLFRRTPGGAREFIVPTHMNEGGLFYCLTQSPQQFKQLLMIGGFDRYFQIARCYRDETGRPDRQPEFTQVDIEMSFIRREHILLLIEELLSDCWPDKVSYPFPQLTYRQCMDRYGTDKPDTRFKFEIEHDTANKQLSICLPKEYSSLLKEEDFSLMNERFMRVTNENDQICFTITHELNNKDECLSLLGSLRLSLANVLEKKYNVKLRSRRQWSFLWVTDFPLFTYDSQTSSLESTHHPFTAPIDEHLAILDNHPLDIIGQHYDLVLNGYEIGGGSIRIHNSKLQRHILENILHIESDHLEHLLHALEYGAPPHGGIALGLDRILAILLETEHIRDVIPFPKTSMGKDLMANAPSEISKQELDWYYLKMSTPFSIGTIVQDVNKMKLAVTGTNSPWSSPTSFSSSKYRQTATNNLNTDKLFAQKIDTSSLFSKQNSINFTNLEQKLASFESNILKIPSTTTTTTTNYRPKLNNELELDAFLKSERAQYNDNEFNSLVQQTFFKADTDYWEHTFKHSCEERRNLINCLLSDDLRPKTSDHSKTSQYDNRLSDTVVKTNELRPINDSRGFDFSTTWSANRSNIPNDLTHIEQQYANTIIKYNQINSRSSTLPGDDLIQQYKIIAKSYEQQAVSDLWHTTEWMSHVLDYNYRKTDPYLSQKAIVQCSKEYLERSFRQALETMYSDLVQSTTGADRLVDNVSVWPLIFYSLRSGSIDLARAIISKANLPHLRTLLENYLSNDLQSSSTKLNTTTMSASGKSSDIRNIEYSLVGNPYKRAVICLLDRQNLIDAHEDVLLCVEDFLWIKLSQIPITNESLIYDRTQLSIPRLQRWIIRDLGEDYFRASEYPYRYCRLLILCGAFESAVEYLFKQSLTKVHSIHLALYLHEKYLIGLASSVDDCLLMTTTNTTKDRLTLLNLTKLLELYISNKLINRQRQWEILNYSYILKNIENLDYTNEFIRLLIDNLTNIDDLRTVYGRWTNTLKYETGLLHKLISDSDEVDELIHHIAETYEQQKSTQDRSLIVSCYLYELAKDYKKTLKRLMSIISKIILDKLTTHENTVNTSDGHKEIKPLNNLTQIPIYAYELAQRLQVLKEQQREEENELITSYFLLLDLNSYFDYYLSKQYDQAYLIIRQLDLLPYDTSNHDRIKQRVFIAEDCIQQLIPHVCLSAMHVHMIVLQQQRENSRNYSTLLSSSTRSVTSTTLNDEELERYSVYIRTAPTNLLKIADFARLLPNTFTRLQLKQIENYCEQINQFFNF</sequence>
<dbReference type="InterPro" id="IPR007231">
    <property type="entry name" value="Nucleoporin_int_Nup93/Nic96"/>
</dbReference>
<dbReference type="InterPro" id="IPR006195">
    <property type="entry name" value="aa-tRNA-synth_II"/>
</dbReference>
<reference evidence="10" key="1">
    <citation type="submission" date="2021-02" db="EMBL/GenBank/DDBJ databases">
        <authorList>
            <person name="Nowell W R."/>
        </authorList>
    </citation>
    <scope>NUCLEOTIDE SEQUENCE</scope>
</reference>
<organism evidence="10 12">
    <name type="scientific">Didymodactylos carnosus</name>
    <dbReference type="NCBI Taxonomy" id="1234261"/>
    <lineage>
        <taxon>Eukaryota</taxon>
        <taxon>Metazoa</taxon>
        <taxon>Spiralia</taxon>
        <taxon>Gnathifera</taxon>
        <taxon>Rotifera</taxon>
        <taxon>Eurotatoria</taxon>
        <taxon>Bdelloidea</taxon>
        <taxon>Philodinida</taxon>
        <taxon>Philodinidae</taxon>
        <taxon>Didymodactylos</taxon>
    </lineage>
</organism>
<dbReference type="InterPro" id="IPR045864">
    <property type="entry name" value="aa-tRNA-synth_II/BPL/LPL"/>
</dbReference>
<keyword evidence="7" id="KW-0030">Aminoacyl-tRNA synthetase</keyword>
<evidence type="ECO:0000256" key="8">
    <source>
        <dbReference type="ARBA" id="ARBA00023242"/>
    </source>
</evidence>
<comment type="caution">
    <text evidence="10">The sequence shown here is derived from an EMBL/GenBank/DDBJ whole genome shotgun (WGS) entry which is preliminary data.</text>
</comment>
<protein>
    <recommendedName>
        <fullName evidence="9">Aminoacyl-transfer RNA synthetases class-II family profile domain-containing protein</fullName>
    </recommendedName>
</protein>
<dbReference type="EMBL" id="CAJOBC010002018">
    <property type="protein sequence ID" value="CAF3711108.1"/>
    <property type="molecule type" value="Genomic_DNA"/>
</dbReference>
<feature type="domain" description="Aminoacyl-transfer RNA synthetases class-II family profile" evidence="9">
    <location>
        <begin position="169"/>
        <end position="533"/>
    </location>
</feature>
<dbReference type="GO" id="GO:0004815">
    <property type="term" value="F:aspartate-tRNA ligase activity"/>
    <property type="evidence" value="ECO:0007669"/>
    <property type="project" value="TreeGrafter"/>
</dbReference>
<evidence type="ECO:0000259" key="9">
    <source>
        <dbReference type="PROSITE" id="PS50862"/>
    </source>
</evidence>
<keyword evidence="8" id="KW-0539">Nucleus</keyword>
<keyword evidence="5" id="KW-0067">ATP-binding</keyword>
<dbReference type="PANTHER" id="PTHR22594">
    <property type="entry name" value="ASPARTYL/LYSYL-TRNA SYNTHETASE"/>
    <property type="match status" value="1"/>
</dbReference>
<evidence type="ECO:0000256" key="2">
    <source>
        <dbReference type="ARBA" id="ARBA00010186"/>
    </source>
</evidence>
<keyword evidence="3" id="KW-0436">Ligase</keyword>
<dbReference type="Proteomes" id="UP000663829">
    <property type="component" value="Unassembled WGS sequence"/>
</dbReference>
<dbReference type="Gene3D" id="3.30.930.10">
    <property type="entry name" value="Bira Bifunctional Protein, Domain 2"/>
    <property type="match status" value="2"/>
</dbReference>
<evidence type="ECO:0000256" key="7">
    <source>
        <dbReference type="ARBA" id="ARBA00023146"/>
    </source>
</evidence>
<proteinExistence type="inferred from homology"/>
<evidence type="ECO:0000256" key="1">
    <source>
        <dbReference type="ARBA" id="ARBA00004259"/>
    </source>
</evidence>
<keyword evidence="12" id="KW-1185">Reference proteome</keyword>
<dbReference type="Gene3D" id="2.40.50.140">
    <property type="entry name" value="Nucleic acid-binding proteins"/>
    <property type="match status" value="1"/>
</dbReference>
<name>A0A814C099_9BILA</name>
<dbReference type="GO" id="GO:0005739">
    <property type="term" value="C:mitochondrion"/>
    <property type="evidence" value="ECO:0007669"/>
    <property type="project" value="TreeGrafter"/>
</dbReference>
<dbReference type="PROSITE" id="PS50862">
    <property type="entry name" value="AA_TRNA_LIGASE_II"/>
    <property type="match status" value="1"/>
</dbReference>
<dbReference type="Pfam" id="PF00152">
    <property type="entry name" value="tRNA-synt_2"/>
    <property type="match status" value="1"/>
</dbReference>
<dbReference type="OrthoDB" id="439710at2759"/>
<dbReference type="GO" id="GO:0005643">
    <property type="term" value="C:nuclear pore"/>
    <property type="evidence" value="ECO:0007669"/>
    <property type="project" value="InterPro"/>
</dbReference>
<dbReference type="PANTHER" id="PTHR22594:SF5">
    <property type="entry name" value="ASPARTATE--TRNA LIGASE, MITOCHONDRIAL"/>
    <property type="match status" value="1"/>
</dbReference>